<sequence length="70" mass="8188">MTQKIGIEPMHPKEFKKIYDVPIYLMHKLTGYPEQTITHWLADERSSRYQKPKPAVLNHFGAIHKILSAN</sequence>
<evidence type="ECO:0000313" key="1">
    <source>
        <dbReference type="EMBL" id="MCC5600854.1"/>
    </source>
</evidence>
<dbReference type="EMBL" id="JAIVFQ010000023">
    <property type="protein sequence ID" value="MCC5600854.1"/>
    <property type="molecule type" value="Genomic_DNA"/>
</dbReference>
<comment type="caution">
    <text evidence="1">The sequence shown here is derived from an EMBL/GenBank/DDBJ whole genome shotgun (WGS) entry which is preliminary data.</text>
</comment>
<protein>
    <recommendedName>
        <fullName evidence="3">DNA-binding protein</fullName>
    </recommendedName>
</protein>
<proteinExistence type="predicted"/>
<accession>A0ABS8IAU3</accession>
<gene>
    <name evidence="1" type="ORF">LC586_16910</name>
</gene>
<evidence type="ECO:0000313" key="2">
    <source>
        <dbReference type="Proteomes" id="UP001199525"/>
    </source>
</evidence>
<dbReference type="RefSeq" id="WP_229485913.1">
    <property type="nucleotide sequence ID" value="NZ_JAIVFQ010000023.1"/>
</dbReference>
<organism evidence="1 2">
    <name type="scientific">Nostoc favosum CHAB5714</name>
    <dbReference type="NCBI Taxonomy" id="2780399"/>
    <lineage>
        <taxon>Bacteria</taxon>
        <taxon>Bacillati</taxon>
        <taxon>Cyanobacteriota</taxon>
        <taxon>Cyanophyceae</taxon>
        <taxon>Nostocales</taxon>
        <taxon>Nostocaceae</taxon>
        <taxon>Nostoc</taxon>
        <taxon>Nostoc favosum</taxon>
    </lineage>
</organism>
<name>A0ABS8IAU3_9NOSO</name>
<dbReference type="Proteomes" id="UP001199525">
    <property type="component" value="Unassembled WGS sequence"/>
</dbReference>
<keyword evidence="2" id="KW-1185">Reference proteome</keyword>
<evidence type="ECO:0008006" key="3">
    <source>
        <dbReference type="Google" id="ProtNLM"/>
    </source>
</evidence>
<reference evidence="1 2" key="1">
    <citation type="journal article" date="2021" name="Microorganisms">
        <title>Genome Evolution of Filamentous Cyanobacterium Nostoc Species: From Facultative Symbiosis to Free Living.</title>
        <authorList>
            <person name="Huo D."/>
            <person name="Li H."/>
            <person name="Cai F."/>
            <person name="Guo X."/>
            <person name="Qiao Z."/>
            <person name="Wang W."/>
            <person name="Yu G."/>
            <person name="Li R."/>
        </authorList>
    </citation>
    <scope>NUCLEOTIDE SEQUENCE [LARGE SCALE GENOMIC DNA]</scope>
    <source>
        <strain evidence="1 2">CHAB 5714</strain>
    </source>
</reference>